<comment type="caution">
    <text evidence="3">The sequence shown here is derived from an EMBL/GenBank/DDBJ whole genome shotgun (WGS) entry which is preliminary data.</text>
</comment>
<proteinExistence type="inferred from homology"/>
<dbReference type="PANTHER" id="PTHR11487:SF0">
    <property type="entry name" value="S-ACYL FATTY ACID SYNTHASE THIOESTERASE, MEDIUM CHAIN"/>
    <property type="match status" value="1"/>
</dbReference>
<accession>A0ABQ2EFG3</accession>
<dbReference type="Pfam" id="PF00975">
    <property type="entry name" value="Thioesterase"/>
    <property type="match status" value="1"/>
</dbReference>
<keyword evidence="4" id="KW-1185">Reference proteome</keyword>
<evidence type="ECO:0000313" key="4">
    <source>
        <dbReference type="Proteomes" id="UP000660265"/>
    </source>
</evidence>
<evidence type="ECO:0000256" key="1">
    <source>
        <dbReference type="ARBA" id="ARBA00007169"/>
    </source>
</evidence>
<dbReference type="SUPFAM" id="SSF53474">
    <property type="entry name" value="alpha/beta-Hydrolases"/>
    <property type="match status" value="1"/>
</dbReference>
<sequence>MTATATDPWIRQLNDAGGASARVVAFPHAGGSASFYFPLGRTLGPAVEVLGVQYPGRQERRTEEMIDNVPGLVDQIAGRMTAWLDRPLVLFGHSMGAVLAFEVARRLEQEAGTGLSALMVSGRRAPSIVRDDEDMHLRDDRELLAEVRSLGGTDGGFLQDDELVRMILPAIRTDYKAIETYRMLPGPRLRCPIRVLTGDADPKVHVDDVPAWSDETSGETSVHVYEGGHFYLAPHLAEISDLISAEVAAALAE</sequence>
<dbReference type="InterPro" id="IPR001031">
    <property type="entry name" value="Thioesterase"/>
</dbReference>
<dbReference type="InterPro" id="IPR012223">
    <property type="entry name" value="TEII"/>
</dbReference>
<dbReference type="Gene3D" id="3.40.50.1820">
    <property type="entry name" value="alpha/beta hydrolase"/>
    <property type="match status" value="1"/>
</dbReference>
<dbReference type="EMBL" id="BMMV01000017">
    <property type="protein sequence ID" value="GGK10349.1"/>
    <property type="molecule type" value="Genomic_DNA"/>
</dbReference>
<feature type="domain" description="Thioesterase" evidence="2">
    <location>
        <begin position="22"/>
        <end position="244"/>
    </location>
</feature>
<gene>
    <name evidence="3" type="ORF">GCM10011583_48090</name>
</gene>
<dbReference type="InterPro" id="IPR029058">
    <property type="entry name" value="AB_hydrolase_fold"/>
</dbReference>
<protein>
    <submittedName>
        <fullName evidence="3">Thioesterase</fullName>
    </submittedName>
</protein>
<evidence type="ECO:0000259" key="2">
    <source>
        <dbReference type="Pfam" id="PF00975"/>
    </source>
</evidence>
<organism evidence="3 4">
    <name type="scientific">Streptomyces camponoticapitis</name>
    <dbReference type="NCBI Taxonomy" id="1616125"/>
    <lineage>
        <taxon>Bacteria</taxon>
        <taxon>Bacillati</taxon>
        <taxon>Actinomycetota</taxon>
        <taxon>Actinomycetes</taxon>
        <taxon>Kitasatosporales</taxon>
        <taxon>Streptomycetaceae</taxon>
        <taxon>Streptomyces</taxon>
    </lineage>
</organism>
<dbReference type="PANTHER" id="PTHR11487">
    <property type="entry name" value="THIOESTERASE"/>
    <property type="match status" value="1"/>
</dbReference>
<dbReference type="RefSeq" id="WP_189109629.1">
    <property type="nucleotide sequence ID" value="NZ_BMMV01000017.1"/>
</dbReference>
<reference evidence="4" key="1">
    <citation type="journal article" date="2019" name="Int. J. Syst. Evol. Microbiol.">
        <title>The Global Catalogue of Microorganisms (GCM) 10K type strain sequencing project: providing services to taxonomists for standard genome sequencing and annotation.</title>
        <authorList>
            <consortium name="The Broad Institute Genomics Platform"/>
            <consortium name="The Broad Institute Genome Sequencing Center for Infectious Disease"/>
            <person name="Wu L."/>
            <person name="Ma J."/>
        </authorList>
    </citation>
    <scope>NUCLEOTIDE SEQUENCE [LARGE SCALE GENOMIC DNA]</scope>
    <source>
        <strain evidence="4">CGMCC 4.7275</strain>
    </source>
</reference>
<comment type="similarity">
    <text evidence="1">Belongs to the thioesterase family.</text>
</comment>
<dbReference type="Proteomes" id="UP000660265">
    <property type="component" value="Unassembled WGS sequence"/>
</dbReference>
<name>A0ABQ2EFG3_9ACTN</name>
<evidence type="ECO:0000313" key="3">
    <source>
        <dbReference type="EMBL" id="GGK10349.1"/>
    </source>
</evidence>